<reference evidence="1" key="1">
    <citation type="submission" date="2022-04" db="EMBL/GenBank/DDBJ databases">
        <title>Genome of the entomopathogenic fungus Entomophthora muscae.</title>
        <authorList>
            <person name="Elya C."/>
            <person name="Lovett B.R."/>
            <person name="Lee E."/>
            <person name="Macias A.M."/>
            <person name="Hajek A.E."/>
            <person name="De Bivort B.L."/>
            <person name="Kasson M.T."/>
            <person name="De Fine Licht H.H."/>
            <person name="Stajich J.E."/>
        </authorList>
    </citation>
    <scope>NUCLEOTIDE SEQUENCE</scope>
    <source>
        <strain evidence="1">Berkeley</strain>
    </source>
</reference>
<sequence length="178" mass="19898">MYGLRKNSDYNLPGGSNRRSSNTKRQRNIIVGVLALILVWYFFRVSSDAQIPSKAPTYTDSIKKNDGSRPTPTGQVAIDDETLIEDAIRRNKVVVFAKSYCGFCKSTIETLAPMVDNLYILNLDKHKGGEEIQKVLVKKFKQETVPYIIINGEFIGGNSDLLKIQNQGTLPSKLFPAI</sequence>
<dbReference type="EMBL" id="QTSX02001502">
    <property type="protein sequence ID" value="KAJ9081040.1"/>
    <property type="molecule type" value="Genomic_DNA"/>
</dbReference>
<keyword evidence="2" id="KW-1185">Reference proteome</keyword>
<comment type="caution">
    <text evidence="1">The sequence shown here is derived from an EMBL/GenBank/DDBJ whole genome shotgun (WGS) entry which is preliminary data.</text>
</comment>
<accession>A0ACC2U210</accession>
<protein>
    <submittedName>
        <fullName evidence="1">Glutaredoxin</fullName>
    </submittedName>
</protein>
<gene>
    <name evidence="1" type="primary">TTR1_2</name>
    <name evidence="1" type="ORF">DSO57_1018662</name>
</gene>
<dbReference type="Proteomes" id="UP001165960">
    <property type="component" value="Unassembled WGS sequence"/>
</dbReference>
<evidence type="ECO:0000313" key="1">
    <source>
        <dbReference type="EMBL" id="KAJ9081040.1"/>
    </source>
</evidence>
<proteinExistence type="predicted"/>
<evidence type="ECO:0000313" key="2">
    <source>
        <dbReference type="Proteomes" id="UP001165960"/>
    </source>
</evidence>
<name>A0ACC2U210_9FUNG</name>
<organism evidence="1 2">
    <name type="scientific">Entomophthora muscae</name>
    <dbReference type="NCBI Taxonomy" id="34485"/>
    <lineage>
        <taxon>Eukaryota</taxon>
        <taxon>Fungi</taxon>
        <taxon>Fungi incertae sedis</taxon>
        <taxon>Zoopagomycota</taxon>
        <taxon>Entomophthoromycotina</taxon>
        <taxon>Entomophthoromycetes</taxon>
        <taxon>Entomophthorales</taxon>
        <taxon>Entomophthoraceae</taxon>
        <taxon>Entomophthora</taxon>
    </lineage>
</organism>